<dbReference type="InterPro" id="IPR036259">
    <property type="entry name" value="MFS_trans_sf"/>
</dbReference>
<evidence type="ECO:0008006" key="10">
    <source>
        <dbReference type="Google" id="ProtNLM"/>
    </source>
</evidence>
<evidence type="ECO:0000313" key="9">
    <source>
        <dbReference type="Proteomes" id="UP000233524"/>
    </source>
</evidence>
<dbReference type="InterPro" id="IPR011701">
    <property type="entry name" value="MFS"/>
</dbReference>
<feature type="transmembrane region" description="Helical" evidence="7">
    <location>
        <begin position="286"/>
        <end position="308"/>
    </location>
</feature>
<dbReference type="Proteomes" id="UP000233524">
    <property type="component" value="Unassembled WGS sequence"/>
</dbReference>
<feature type="transmembrane region" description="Helical" evidence="7">
    <location>
        <begin position="430"/>
        <end position="450"/>
    </location>
</feature>
<dbReference type="Gene3D" id="1.20.1250.20">
    <property type="entry name" value="MFS general substrate transporter like domains"/>
    <property type="match status" value="1"/>
</dbReference>
<feature type="transmembrane region" description="Helical" evidence="7">
    <location>
        <begin position="223"/>
        <end position="241"/>
    </location>
</feature>
<evidence type="ECO:0000256" key="1">
    <source>
        <dbReference type="ARBA" id="ARBA00004141"/>
    </source>
</evidence>
<comment type="subcellular location">
    <subcellularLocation>
        <location evidence="1">Membrane</location>
        <topology evidence="1">Multi-pass membrane protein</topology>
    </subcellularLocation>
</comment>
<reference evidence="8 9" key="1">
    <citation type="journal article" date="2017" name="G3 (Bethesda)">
        <title>First Draft Genome Sequence of the Pathogenic Fungus Lomentospora prolificans (Formerly Scedosporium prolificans).</title>
        <authorList>
            <person name="Luo R."/>
            <person name="Zimin A."/>
            <person name="Workman R."/>
            <person name="Fan Y."/>
            <person name="Pertea G."/>
            <person name="Grossman N."/>
            <person name="Wear M.P."/>
            <person name="Jia B."/>
            <person name="Miller H."/>
            <person name="Casadevall A."/>
            <person name="Timp W."/>
            <person name="Zhang S.X."/>
            <person name="Salzberg S.L."/>
        </authorList>
    </citation>
    <scope>NUCLEOTIDE SEQUENCE [LARGE SCALE GENOMIC DNA]</scope>
    <source>
        <strain evidence="8 9">JHH-5317</strain>
    </source>
</reference>
<keyword evidence="5 7" id="KW-0472">Membrane</keyword>
<dbReference type="InParanoid" id="A0A2N3NL19"/>
<dbReference type="GO" id="GO:0022857">
    <property type="term" value="F:transmembrane transporter activity"/>
    <property type="evidence" value="ECO:0007669"/>
    <property type="project" value="InterPro"/>
</dbReference>
<comment type="caution">
    <text evidence="8">The sequence shown here is derived from an EMBL/GenBank/DDBJ whole genome shotgun (WGS) entry which is preliminary data.</text>
</comment>
<evidence type="ECO:0000313" key="8">
    <source>
        <dbReference type="EMBL" id="PKS13156.1"/>
    </source>
</evidence>
<evidence type="ECO:0000256" key="2">
    <source>
        <dbReference type="ARBA" id="ARBA00022448"/>
    </source>
</evidence>
<dbReference type="EMBL" id="NLAX01000002">
    <property type="protein sequence ID" value="PKS13156.1"/>
    <property type="molecule type" value="Genomic_DNA"/>
</dbReference>
<dbReference type="GO" id="GO:0016020">
    <property type="term" value="C:membrane"/>
    <property type="evidence" value="ECO:0007669"/>
    <property type="project" value="UniProtKB-SubCell"/>
</dbReference>
<dbReference type="OrthoDB" id="1935484at2759"/>
<evidence type="ECO:0000256" key="4">
    <source>
        <dbReference type="ARBA" id="ARBA00022989"/>
    </source>
</evidence>
<gene>
    <name evidence="8" type="ORF">jhhlp_000498</name>
</gene>
<proteinExistence type="predicted"/>
<evidence type="ECO:0000256" key="7">
    <source>
        <dbReference type="SAM" id="Phobius"/>
    </source>
</evidence>
<dbReference type="AlphaFoldDB" id="A0A2N3NL19"/>
<accession>A0A2N3NL19</accession>
<feature type="compositionally biased region" description="Polar residues" evidence="6">
    <location>
        <begin position="24"/>
        <end position="33"/>
    </location>
</feature>
<evidence type="ECO:0000256" key="5">
    <source>
        <dbReference type="ARBA" id="ARBA00023136"/>
    </source>
</evidence>
<keyword evidence="9" id="KW-1185">Reference proteome</keyword>
<keyword evidence="3 7" id="KW-0812">Transmembrane</keyword>
<dbReference type="SUPFAM" id="SSF103473">
    <property type="entry name" value="MFS general substrate transporter"/>
    <property type="match status" value="1"/>
</dbReference>
<dbReference type="FunCoup" id="A0A2N3NL19">
    <property type="interactions" value="75"/>
</dbReference>
<dbReference type="VEuPathDB" id="FungiDB:jhhlp_000498"/>
<name>A0A2N3NL19_9PEZI</name>
<evidence type="ECO:0000256" key="6">
    <source>
        <dbReference type="SAM" id="MobiDB-lite"/>
    </source>
</evidence>
<sequence length="585" mass="67140">MSKEKEQAPSIVVATDISHKADSKNGNGPNSDTDSSEEVRQRILQEQAATAIASKGDTNISSLWRRQKRNYNPDDIATQPSVFDDPELAKYFQPSEEYENRHRFDPSFRWTWAEEIPLIRRIDWKVTAWSCLAFFALDLDRSNISQANTDNFLDDLGLDTNDYNLGQTVFRISFLLAELPSQLVSKKIGPDRWIPAQMILWSLVSGSQFWLSGRSSFLATRALIGLLQGGFIPDVILYLSYFFKGTELPFRLALFWMANRLTDVIAPLLAYGLLRLRGYRGYEGWRWLFLLEGILTLVIGVWSVFAMAPSPTQTKAPWRPKGWFTEREEKIMVNRILRDDPSKSDMHNRQAITLKLLWESLCDYDLWPIYIIGLTFSIPAGPPDQYLTLTLRQLGFDTFQSNLLSIPCQVATTANMLLLTFISERINQRAFLGVFVQIWFLPCVIALAVLPSDVSRWASYALVTVLLSYPSPHPMQVGWCSRNSNTVRTRTVSAAVYNMVVQVQSIISSNIYRQDDRPEYRRGNRVLIGIACLNIVVYTSVKLYYVWRNKSRDKVWNALSTEERQRYLDTTTDKGSKRLDFRFAS</sequence>
<feature type="transmembrane region" description="Helical" evidence="7">
    <location>
        <begin position="253"/>
        <end position="274"/>
    </location>
</feature>
<dbReference type="PANTHER" id="PTHR43791">
    <property type="entry name" value="PERMEASE-RELATED"/>
    <property type="match status" value="1"/>
</dbReference>
<feature type="transmembrane region" description="Helical" evidence="7">
    <location>
        <begin position="526"/>
        <end position="547"/>
    </location>
</feature>
<dbReference type="FunFam" id="1.20.1250.20:FF:000247">
    <property type="entry name" value="MFS general substrate transporter"/>
    <property type="match status" value="1"/>
</dbReference>
<evidence type="ECO:0000256" key="3">
    <source>
        <dbReference type="ARBA" id="ARBA00022692"/>
    </source>
</evidence>
<dbReference type="Pfam" id="PF07690">
    <property type="entry name" value="MFS_1"/>
    <property type="match status" value="1"/>
</dbReference>
<dbReference type="FunFam" id="1.20.1250.20:FF:000106">
    <property type="entry name" value="MFS transporter, putative"/>
    <property type="match status" value="1"/>
</dbReference>
<organism evidence="8 9">
    <name type="scientific">Lomentospora prolificans</name>
    <dbReference type="NCBI Taxonomy" id="41688"/>
    <lineage>
        <taxon>Eukaryota</taxon>
        <taxon>Fungi</taxon>
        <taxon>Dikarya</taxon>
        <taxon>Ascomycota</taxon>
        <taxon>Pezizomycotina</taxon>
        <taxon>Sordariomycetes</taxon>
        <taxon>Hypocreomycetidae</taxon>
        <taxon>Microascales</taxon>
        <taxon>Microascaceae</taxon>
        <taxon>Lomentospora</taxon>
    </lineage>
</organism>
<keyword evidence="4 7" id="KW-1133">Transmembrane helix</keyword>
<dbReference type="PANTHER" id="PTHR43791:SF65">
    <property type="entry name" value="MAJOR FACILITATOR SUPERFAMILY (MFS) PROFILE DOMAIN-CONTAINING PROTEIN-RELATED"/>
    <property type="match status" value="1"/>
</dbReference>
<protein>
    <recommendedName>
        <fullName evidence="10">Major facilitator superfamily (MFS) profile domain-containing protein</fullName>
    </recommendedName>
</protein>
<feature type="region of interest" description="Disordered" evidence="6">
    <location>
        <begin position="1"/>
        <end position="41"/>
    </location>
</feature>
<keyword evidence="2" id="KW-0813">Transport</keyword>